<dbReference type="PROSITE" id="PS50995">
    <property type="entry name" value="HTH_MARR_2"/>
    <property type="match status" value="1"/>
</dbReference>
<dbReference type="PANTHER" id="PTHR42756:SF1">
    <property type="entry name" value="TRANSCRIPTIONAL REPRESSOR OF EMRAB OPERON"/>
    <property type="match status" value="1"/>
</dbReference>
<proteinExistence type="predicted"/>
<dbReference type="Pfam" id="PF12802">
    <property type="entry name" value="MarR_2"/>
    <property type="match status" value="1"/>
</dbReference>
<sequence length="145" mass="16793">MTNSHNDDVMWLMHMIMHRYRARQFEQLRDGPYNITHMDGKVLAYLGRNPGASQGDLARFMERDKAQMARLIKGLRDKDLLTSEPDADDRRIVRLTLTARGAGIKTEMQQQGKHLSQLALNGLNVEEQQQLLALVRRVYDNFEQV</sequence>
<dbReference type="Gene3D" id="1.10.10.10">
    <property type="entry name" value="Winged helix-like DNA-binding domain superfamily/Winged helix DNA-binding domain"/>
    <property type="match status" value="1"/>
</dbReference>
<dbReference type="PRINTS" id="PR00598">
    <property type="entry name" value="HTHMARR"/>
</dbReference>
<keyword evidence="6" id="KW-1185">Reference proteome</keyword>
<evidence type="ECO:0000256" key="2">
    <source>
        <dbReference type="ARBA" id="ARBA00023125"/>
    </source>
</evidence>
<dbReference type="InterPro" id="IPR036390">
    <property type="entry name" value="WH_DNA-bd_sf"/>
</dbReference>
<protein>
    <submittedName>
        <fullName evidence="5">MarR family transcriptional regulator</fullName>
    </submittedName>
</protein>
<dbReference type="GO" id="GO:0003700">
    <property type="term" value="F:DNA-binding transcription factor activity"/>
    <property type="evidence" value="ECO:0007669"/>
    <property type="project" value="InterPro"/>
</dbReference>
<evidence type="ECO:0000313" key="5">
    <source>
        <dbReference type="EMBL" id="NMP29270.1"/>
    </source>
</evidence>
<dbReference type="SUPFAM" id="SSF46785">
    <property type="entry name" value="Winged helix' DNA-binding domain"/>
    <property type="match status" value="1"/>
</dbReference>
<dbReference type="GO" id="GO:0003677">
    <property type="term" value="F:DNA binding"/>
    <property type="evidence" value="ECO:0007669"/>
    <property type="project" value="UniProtKB-KW"/>
</dbReference>
<keyword evidence="3" id="KW-0804">Transcription</keyword>
<evidence type="ECO:0000256" key="3">
    <source>
        <dbReference type="ARBA" id="ARBA00023163"/>
    </source>
</evidence>
<dbReference type="EMBL" id="JAADJU010000013">
    <property type="protein sequence ID" value="NMP29270.1"/>
    <property type="molecule type" value="Genomic_DNA"/>
</dbReference>
<dbReference type="RefSeq" id="WP_169404986.1">
    <property type="nucleotide sequence ID" value="NZ_JAADJU010000013.1"/>
</dbReference>
<dbReference type="AlphaFoldDB" id="A0A848MQJ8"/>
<gene>
    <name evidence="5" type="ORF">GW590_20690</name>
</gene>
<feature type="domain" description="HTH marR-type" evidence="4">
    <location>
        <begin position="6"/>
        <end position="140"/>
    </location>
</feature>
<organism evidence="5 6">
    <name type="scientific">Rouxiella aceris</name>
    <dbReference type="NCBI Taxonomy" id="2703884"/>
    <lineage>
        <taxon>Bacteria</taxon>
        <taxon>Pseudomonadati</taxon>
        <taxon>Pseudomonadota</taxon>
        <taxon>Gammaproteobacteria</taxon>
        <taxon>Enterobacterales</taxon>
        <taxon>Yersiniaceae</taxon>
        <taxon>Rouxiella</taxon>
    </lineage>
</organism>
<dbReference type="Proteomes" id="UP000585363">
    <property type="component" value="Unassembled WGS sequence"/>
</dbReference>
<dbReference type="SMART" id="SM00347">
    <property type="entry name" value="HTH_MARR"/>
    <property type="match status" value="1"/>
</dbReference>
<keyword evidence="1" id="KW-0805">Transcription regulation</keyword>
<reference evidence="5 6" key="2">
    <citation type="submission" date="2020-06" db="EMBL/GenBank/DDBJ databases">
        <title>Polyphasic characterization of a Rahnella strain isolated from tree sap.</title>
        <authorList>
            <person name="Kim I.S."/>
        </authorList>
    </citation>
    <scope>NUCLEOTIDE SEQUENCE [LARGE SCALE GENOMIC DNA]</scope>
    <source>
        <strain evidence="5 6">SAP-1</strain>
    </source>
</reference>
<keyword evidence="2" id="KW-0238">DNA-binding</keyword>
<evidence type="ECO:0000259" key="4">
    <source>
        <dbReference type="PROSITE" id="PS50995"/>
    </source>
</evidence>
<dbReference type="PANTHER" id="PTHR42756">
    <property type="entry name" value="TRANSCRIPTIONAL REGULATOR, MARR"/>
    <property type="match status" value="1"/>
</dbReference>
<evidence type="ECO:0000313" key="6">
    <source>
        <dbReference type="Proteomes" id="UP000585363"/>
    </source>
</evidence>
<reference evidence="5 6" key="1">
    <citation type="submission" date="2020-01" db="EMBL/GenBank/DDBJ databases">
        <authorList>
            <person name="Lee S.D."/>
        </authorList>
    </citation>
    <scope>NUCLEOTIDE SEQUENCE [LARGE SCALE GENOMIC DNA]</scope>
    <source>
        <strain evidence="5 6">SAP-1</strain>
    </source>
</reference>
<accession>A0A848MQJ8</accession>
<dbReference type="InterPro" id="IPR036388">
    <property type="entry name" value="WH-like_DNA-bd_sf"/>
</dbReference>
<evidence type="ECO:0000256" key="1">
    <source>
        <dbReference type="ARBA" id="ARBA00023015"/>
    </source>
</evidence>
<comment type="caution">
    <text evidence="5">The sequence shown here is derived from an EMBL/GenBank/DDBJ whole genome shotgun (WGS) entry which is preliminary data.</text>
</comment>
<dbReference type="InterPro" id="IPR000835">
    <property type="entry name" value="HTH_MarR-typ"/>
</dbReference>
<name>A0A848MQJ8_9GAMM</name>